<reference evidence="7 8" key="1">
    <citation type="submission" date="2024-03" db="EMBL/GenBank/DDBJ databases">
        <title>Community enrichment and isolation of bacterial strains for fucoidan degradation.</title>
        <authorList>
            <person name="Sichert A."/>
        </authorList>
    </citation>
    <scope>NUCLEOTIDE SEQUENCE [LARGE SCALE GENOMIC DNA]</scope>
    <source>
        <strain evidence="7 8">AS76</strain>
    </source>
</reference>
<dbReference type="SUPFAM" id="SSF46626">
    <property type="entry name" value="Cytochrome c"/>
    <property type="match status" value="1"/>
</dbReference>
<evidence type="ECO:0000256" key="4">
    <source>
        <dbReference type="PROSITE-ProRule" id="PRU00433"/>
    </source>
</evidence>
<proteinExistence type="predicted"/>
<dbReference type="InterPro" id="IPR050597">
    <property type="entry name" value="Cytochrome_c_Oxidase_Subunit"/>
</dbReference>
<keyword evidence="5" id="KW-0732">Signal</keyword>
<evidence type="ECO:0000259" key="6">
    <source>
        <dbReference type="PROSITE" id="PS51007"/>
    </source>
</evidence>
<keyword evidence="2 4" id="KW-0479">Metal-binding</keyword>
<keyword evidence="3 4" id="KW-0408">Iron</keyword>
<feature type="domain" description="Cytochrome c" evidence="6">
    <location>
        <begin position="62"/>
        <end position="139"/>
    </location>
</feature>
<dbReference type="Gene3D" id="1.10.760.10">
    <property type="entry name" value="Cytochrome c-like domain"/>
    <property type="match status" value="1"/>
</dbReference>
<evidence type="ECO:0000313" key="8">
    <source>
        <dbReference type="Proteomes" id="UP001449225"/>
    </source>
</evidence>
<evidence type="ECO:0000256" key="2">
    <source>
        <dbReference type="ARBA" id="ARBA00022723"/>
    </source>
</evidence>
<evidence type="ECO:0000313" key="7">
    <source>
        <dbReference type="EMBL" id="MEM5537806.1"/>
    </source>
</evidence>
<accession>A0ABU9TVR5</accession>
<sequence>MNNKNIFTRVRFGLLALALTSSVAYAVAPPVDDQGKAEKKKDKETPEHIAAMKAKVFSKESVSVAIGEKRFNQTCVYCHGYEGSGGKARKLQGRDFDADYLFKTITKGKKRGSLVMPPWKRTFTPEQRWELVTYILSLSEEK</sequence>
<feature type="chain" id="PRO_5045727675" evidence="5">
    <location>
        <begin position="27"/>
        <end position="142"/>
    </location>
</feature>
<dbReference type="RefSeq" id="WP_067987739.1">
    <property type="nucleotide sequence ID" value="NZ_CAXBCE010000037.1"/>
</dbReference>
<dbReference type="InterPro" id="IPR036909">
    <property type="entry name" value="Cyt_c-like_dom_sf"/>
</dbReference>
<organism evidence="7 8">
    <name type="scientific">Neptuniibacter pectenicola</name>
    <dbReference type="NCBI Taxonomy" id="1806669"/>
    <lineage>
        <taxon>Bacteria</taxon>
        <taxon>Pseudomonadati</taxon>
        <taxon>Pseudomonadota</taxon>
        <taxon>Gammaproteobacteria</taxon>
        <taxon>Oceanospirillales</taxon>
        <taxon>Oceanospirillaceae</taxon>
        <taxon>Neptuniibacter</taxon>
    </lineage>
</organism>
<dbReference type="PANTHER" id="PTHR33751">
    <property type="entry name" value="CBB3-TYPE CYTOCHROME C OXIDASE SUBUNIT FIXP"/>
    <property type="match status" value="1"/>
</dbReference>
<protein>
    <submittedName>
        <fullName evidence="7">Cytochrome c</fullName>
    </submittedName>
</protein>
<keyword evidence="1 4" id="KW-0349">Heme</keyword>
<dbReference type="Pfam" id="PF13442">
    <property type="entry name" value="Cytochrome_CBB3"/>
    <property type="match status" value="1"/>
</dbReference>
<name>A0ABU9TVR5_9GAMM</name>
<feature type="signal peptide" evidence="5">
    <location>
        <begin position="1"/>
        <end position="26"/>
    </location>
</feature>
<keyword evidence="8" id="KW-1185">Reference proteome</keyword>
<comment type="caution">
    <text evidence="7">The sequence shown here is derived from an EMBL/GenBank/DDBJ whole genome shotgun (WGS) entry which is preliminary data.</text>
</comment>
<dbReference type="InterPro" id="IPR009056">
    <property type="entry name" value="Cyt_c-like_dom"/>
</dbReference>
<dbReference type="EMBL" id="JBBMRA010000020">
    <property type="protein sequence ID" value="MEM5537806.1"/>
    <property type="molecule type" value="Genomic_DNA"/>
</dbReference>
<evidence type="ECO:0000256" key="3">
    <source>
        <dbReference type="ARBA" id="ARBA00023004"/>
    </source>
</evidence>
<evidence type="ECO:0000256" key="5">
    <source>
        <dbReference type="SAM" id="SignalP"/>
    </source>
</evidence>
<evidence type="ECO:0000256" key="1">
    <source>
        <dbReference type="ARBA" id="ARBA00022617"/>
    </source>
</evidence>
<dbReference type="PROSITE" id="PS51007">
    <property type="entry name" value="CYTC"/>
    <property type="match status" value="1"/>
</dbReference>
<gene>
    <name evidence="7" type="ORF">WNY58_15580</name>
</gene>
<dbReference type="Proteomes" id="UP001449225">
    <property type="component" value="Unassembled WGS sequence"/>
</dbReference>
<dbReference type="PANTHER" id="PTHR33751:SF1">
    <property type="entry name" value="CBB3-TYPE CYTOCHROME C OXIDASE SUBUNIT FIXP"/>
    <property type="match status" value="1"/>
</dbReference>